<dbReference type="Proteomes" id="UP001194468">
    <property type="component" value="Unassembled WGS sequence"/>
</dbReference>
<dbReference type="Gene3D" id="3.20.200.10">
    <property type="entry name" value="MHCK/EF2 kinase"/>
    <property type="match status" value="1"/>
</dbReference>
<dbReference type="AlphaFoldDB" id="A0AAD4C0S6"/>
<comment type="caution">
    <text evidence="1">The sequence shown here is derived from an EMBL/GenBank/DDBJ whole genome shotgun (WGS) entry which is preliminary data.</text>
</comment>
<evidence type="ECO:0000313" key="2">
    <source>
        <dbReference type="Proteomes" id="UP001194468"/>
    </source>
</evidence>
<protein>
    <recommendedName>
        <fullName evidence="3">Alpha-type protein kinase domain-containing protein</fullName>
    </recommendedName>
</protein>
<keyword evidence="2" id="KW-1185">Reference proteome</keyword>
<sequence>MHFSLGEEANRLHWEANILYWAKVLLKLTYDYIDHCIDNANQPPLFEIPRLCFVDARLLVGFSEGPLPNAGASGKQKSGGFSSVYLAEEVITSTGGDDKFVKFIHNGDASPRKLGDPTFDEVTNFLSFTQHIQYVKTGSQVFLSDYQGKLCTVIKRVIAVNCHV</sequence>
<proteinExistence type="predicted"/>
<accession>A0AAD4C0S6</accession>
<name>A0AAD4C0S6_BOLED</name>
<evidence type="ECO:0000313" key="1">
    <source>
        <dbReference type="EMBL" id="KAF8444486.1"/>
    </source>
</evidence>
<reference evidence="1" key="2">
    <citation type="journal article" date="2020" name="Nat. Commun.">
        <title>Large-scale genome sequencing of mycorrhizal fungi provides insights into the early evolution of symbiotic traits.</title>
        <authorList>
            <person name="Miyauchi S."/>
            <person name="Kiss E."/>
            <person name="Kuo A."/>
            <person name="Drula E."/>
            <person name="Kohler A."/>
            <person name="Sanchez-Garcia M."/>
            <person name="Morin E."/>
            <person name="Andreopoulos B."/>
            <person name="Barry K.W."/>
            <person name="Bonito G."/>
            <person name="Buee M."/>
            <person name="Carver A."/>
            <person name="Chen C."/>
            <person name="Cichocki N."/>
            <person name="Clum A."/>
            <person name="Culley D."/>
            <person name="Crous P.W."/>
            <person name="Fauchery L."/>
            <person name="Girlanda M."/>
            <person name="Hayes R.D."/>
            <person name="Keri Z."/>
            <person name="LaButti K."/>
            <person name="Lipzen A."/>
            <person name="Lombard V."/>
            <person name="Magnuson J."/>
            <person name="Maillard F."/>
            <person name="Murat C."/>
            <person name="Nolan M."/>
            <person name="Ohm R.A."/>
            <person name="Pangilinan J."/>
            <person name="Pereira M.F."/>
            <person name="Perotto S."/>
            <person name="Peter M."/>
            <person name="Pfister S."/>
            <person name="Riley R."/>
            <person name="Sitrit Y."/>
            <person name="Stielow J.B."/>
            <person name="Szollosi G."/>
            <person name="Zifcakova L."/>
            <person name="Stursova M."/>
            <person name="Spatafora J.W."/>
            <person name="Tedersoo L."/>
            <person name="Vaario L.M."/>
            <person name="Yamada A."/>
            <person name="Yan M."/>
            <person name="Wang P."/>
            <person name="Xu J."/>
            <person name="Bruns T."/>
            <person name="Baldrian P."/>
            <person name="Vilgalys R."/>
            <person name="Dunand C."/>
            <person name="Henrissat B."/>
            <person name="Grigoriev I.V."/>
            <person name="Hibbett D."/>
            <person name="Nagy L.G."/>
            <person name="Martin F.M."/>
        </authorList>
    </citation>
    <scope>NUCLEOTIDE SEQUENCE</scope>
    <source>
        <strain evidence="1">BED1</strain>
    </source>
</reference>
<organism evidence="1 2">
    <name type="scientific">Boletus edulis BED1</name>
    <dbReference type="NCBI Taxonomy" id="1328754"/>
    <lineage>
        <taxon>Eukaryota</taxon>
        <taxon>Fungi</taxon>
        <taxon>Dikarya</taxon>
        <taxon>Basidiomycota</taxon>
        <taxon>Agaricomycotina</taxon>
        <taxon>Agaricomycetes</taxon>
        <taxon>Agaricomycetidae</taxon>
        <taxon>Boletales</taxon>
        <taxon>Boletineae</taxon>
        <taxon>Boletaceae</taxon>
        <taxon>Boletoideae</taxon>
        <taxon>Boletus</taxon>
    </lineage>
</organism>
<dbReference type="EMBL" id="WHUW01000006">
    <property type="protein sequence ID" value="KAF8444486.1"/>
    <property type="molecule type" value="Genomic_DNA"/>
</dbReference>
<evidence type="ECO:0008006" key="3">
    <source>
        <dbReference type="Google" id="ProtNLM"/>
    </source>
</evidence>
<reference evidence="1" key="1">
    <citation type="submission" date="2019-10" db="EMBL/GenBank/DDBJ databases">
        <authorList>
            <consortium name="DOE Joint Genome Institute"/>
            <person name="Kuo A."/>
            <person name="Miyauchi S."/>
            <person name="Kiss E."/>
            <person name="Drula E."/>
            <person name="Kohler A."/>
            <person name="Sanchez-Garcia M."/>
            <person name="Andreopoulos B."/>
            <person name="Barry K.W."/>
            <person name="Bonito G."/>
            <person name="Buee M."/>
            <person name="Carver A."/>
            <person name="Chen C."/>
            <person name="Cichocki N."/>
            <person name="Clum A."/>
            <person name="Culley D."/>
            <person name="Crous P.W."/>
            <person name="Fauchery L."/>
            <person name="Girlanda M."/>
            <person name="Hayes R."/>
            <person name="Keri Z."/>
            <person name="LaButti K."/>
            <person name="Lipzen A."/>
            <person name="Lombard V."/>
            <person name="Magnuson J."/>
            <person name="Maillard F."/>
            <person name="Morin E."/>
            <person name="Murat C."/>
            <person name="Nolan M."/>
            <person name="Ohm R."/>
            <person name="Pangilinan J."/>
            <person name="Pereira M."/>
            <person name="Perotto S."/>
            <person name="Peter M."/>
            <person name="Riley R."/>
            <person name="Sitrit Y."/>
            <person name="Stielow B."/>
            <person name="Szollosi G."/>
            <person name="Zifcakova L."/>
            <person name="Stursova M."/>
            <person name="Spatafora J.W."/>
            <person name="Tedersoo L."/>
            <person name="Vaario L.-M."/>
            <person name="Yamada A."/>
            <person name="Yan M."/>
            <person name="Wang P."/>
            <person name="Xu J."/>
            <person name="Bruns T."/>
            <person name="Baldrian P."/>
            <person name="Vilgalys R."/>
            <person name="Henrissat B."/>
            <person name="Grigoriev I.V."/>
            <person name="Hibbett D."/>
            <person name="Nagy L.G."/>
            <person name="Martin F.M."/>
        </authorList>
    </citation>
    <scope>NUCLEOTIDE SEQUENCE</scope>
    <source>
        <strain evidence="1">BED1</strain>
    </source>
</reference>
<gene>
    <name evidence="1" type="ORF">L210DRAFT_3393781</name>
</gene>